<dbReference type="Proteomes" id="UP001203665">
    <property type="component" value="Unassembled WGS sequence"/>
</dbReference>
<evidence type="ECO:0000256" key="1">
    <source>
        <dbReference type="SAM" id="Coils"/>
    </source>
</evidence>
<dbReference type="RefSeq" id="WP_251611908.1">
    <property type="nucleotide sequence ID" value="NZ_JAMQJY010000009.1"/>
</dbReference>
<proteinExistence type="predicted"/>
<sequence>MVVVIVVIAFFIVFYISSNNIEKSLKRMEDQNEQIIKLLKEKQENV</sequence>
<gene>
    <name evidence="2" type="ORF">NDM98_23215</name>
</gene>
<accession>A0ABT0XQ37</accession>
<name>A0ABT0XQ37_9BACI</name>
<keyword evidence="3" id="KW-1185">Reference proteome</keyword>
<feature type="coiled-coil region" evidence="1">
    <location>
        <begin position="18"/>
        <end position="45"/>
    </location>
</feature>
<evidence type="ECO:0000313" key="2">
    <source>
        <dbReference type="EMBL" id="MCM2678023.1"/>
    </source>
</evidence>
<dbReference type="EMBL" id="JAMQJY010000009">
    <property type="protein sequence ID" value="MCM2678023.1"/>
    <property type="molecule type" value="Genomic_DNA"/>
</dbReference>
<evidence type="ECO:0000313" key="3">
    <source>
        <dbReference type="Proteomes" id="UP001203665"/>
    </source>
</evidence>
<keyword evidence="1" id="KW-0175">Coiled coil</keyword>
<organism evidence="2 3">
    <name type="scientific">Alkalicoccobacillus plakortidis</name>
    <dbReference type="NCBI Taxonomy" id="444060"/>
    <lineage>
        <taxon>Bacteria</taxon>
        <taxon>Bacillati</taxon>
        <taxon>Bacillota</taxon>
        <taxon>Bacilli</taxon>
        <taxon>Bacillales</taxon>
        <taxon>Bacillaceae</taxon>
        <taxon>Alkalicoccobacillus</taxon>
    </lineage>
</organism>
<reference evidence="2" key="1">
    <citation type="submission" date="2022-06" db="EMBL/GenBank/DDBJ databases">
        <title>Alkalicoccobacillus porphyridii sp. nov., isolated from a marine red alga, Porphyridium purpureum and reclassification of Shouchella plakortidis and Shouchella gibsonii as Alkalicoccobacillus plakortidis comb. nov. and Alkalicoccobacillus gibsonii comb. nov.</title>
        <authorList>
            <person name="Kim K.H."/>
            <person name="Lee J.K."/>
            <person name="Han D.M."/>
            <person name="Baek J.H."/>
            <person name="Jeon C.O."/>
        </authorList>
    </citation>
    <scope>NUCLEOTIDE SEQUENCE</scope>
    <source>
        <strain evidence="2">DSM 19153</strain>
    </source>
</reference>
<protein>
    <submittedName>
        <fullName evidence="2">Uncharacterized protein</fullName>
    </submittedName>
</protein>
<comment type="caution">
    <text evidence="2">The sequence shown here is derived from an EMBL/GenBank/DDBJ whole genome shotgun (WGS) entry which is preliminary data.</text>
</comment>